<dbReference type="PANTHER" id="PTHR31672:SF2">
    <property type="entry name" value="F-BOX DOMAIN-CONTAINING PROTEIN"/>
    <property type="match status" value="1"/>
</dbReference>
<dbReference type="SUPFAM" id="SSF81383">
    <property type="entry name" value="F-box domain"/>
    <property type="match status" value="1"/>
</dbReference>
<evidence type="ECO:0000313" key="3">
    <source>
        <dbReference type="Proteomes" id="UP001374584"/>
    </source>
</evidence>
<dbReference type="PROSITE" id="PS50181">
    <property type="entry name" value="FBOX"/>
    <property type="match status" value="1"/>
</dbReference>
<dbReference type="InterPro" id="IPR001810">
    <property type="entry name" value="F-box_dom"/>
</dbReference>
<evidence type="ECO:0000313" key="2">
    <source>
        <dbReference type="EMBL" id="KAK7332657.1"/>
    </source>
</evidence>
<dbReference type="InterPro" id="IPR013187">
    <property type="entry name" value="F-box-assoc_dom_typ3"/>
</dbReference>
<dbReference type="InterPro" id="IPR036047">
    <property type="entry name" value="F-box-like_dom_sf"/>
</dbReference>
<proteinExistence type="predicted"/>
<feature type="domain" description="F-box" evidence="1">
    <location>
        <begin position="9"/>
        <end position="52"/>
    </location>
</feature>
<dbReference type="Proteomes" id="UP001374584">
    <property type="component" value="Unassembled WGS sequence"/>
</dbReference>
<dbReference type="InterPro" id="IPR050796">
    <property type="entry name" value="SCF_F-box_component"/>
</dbReference>
<dbReference type="Pfam" id="PF00646">
    <property type="entry name" value="F-box"/>
    <property type="match status" value="1"/>
</dbReference>
<protein>
    <recommendedName>
        <fullName evidence="1">F-box domain-containing protein</fullName>
    </recommendedName>
</protein>
<comment type="caution">
    <text evidence="2">The sequence shown here is derived from an EMBL/GenBank/DDBJ whole genome shotgun (WGS) entry which is preliminary data.</text>
</comment>
<dbReference type="AlphaFoldDB" id="A0AAN9QEW0"/>
<sequence length="479" mass="55004">MDMRGDGIFPDEVVIQILARLPVKSLFRFKTVCKLWNRLSLDKYFVQLYHEVSRKNPMILVEVSDSYGSKSSLICVDNLRGVSEFSLSFLNDRVKVRASCNGLLCCSSIPDKGVFYVCNPVTREYRLLPKSRERPVTRFYPDGEATLVGLACDSSYQKFNVVLAGYHRTFGHRPDGSFICLVFDSELNKWRKFVSLQDDHFTHMNKNQVVFVNNALHWLTVSSTYILVLDLSCDVWRKMQLPYDLIYGNGYRIYLLDFDGCLSVIKISEAWMNIWVLKDYWKDEWCMVDKVSLRCIRGMVPGIFPISQTGEYVFLATHKQILVYHCKSQVWKEMYSVKYSSTLPLWFSAHAYRSTMFSSSVNPVEPFLRLVPSGYGLVHSLCLFQLPMHSPCSYIVRYLTLLPDSASSPSQSLLPPLTQNRQTHRYNTYFALSGAEQKTYSGDELNLLIALGVFGWLHGNSVCTRVVCVENGSGEWMTH</sequence>
<dbReference type="NCBIfam" id="TIGR01640">
    <property type="entry name" value="F_box_assoc_1"/>
    <property type="match status" value="1"/>
</dbReference>
<evidence type="ECO:0000259" key="1">
    <source>
        <dbReference type="PROSITE" id="PS50181"/>
    </source>
</evidence>
<dbReference type="Pfam" id="PF08268">
    <property type="entry name" value="FBA_3"/>
    <property type="match status" value="1"/>
</dbReference>
<dbReference type="CDD" id="cd22157">
    <property type="entry name" value="F-box_AtFBW1-like"/>
    <property type="match status" value="1"/>
</dbReference>
<gene>
    <name evidence="2" type="ORF">VNO80_29412</name>
</gene>
<organism evidence="2 3">
    <name type="scientific">Phaseolus coccineus</name>
    <name type="common">Scarlet runner bean</name>
    <name type="synonym">Phaseolus multiflorus</name>
    <dbReference type="NCBI Taxonomy" id="3886"/>
    <lineage>
        <taxon>Eukaryota</taxon>
        <taxon>Viridiplantae</taxon>
        <taxon>Streptophyta</taxon>
        <taxon>Embryophyta</taxon>
        <taxon>Tracheophyta</taxon>
        <taxon>Spermatophyta</taxon>
        <taxon>Magnoliopsida</taxon>
        <taxon>eudicotyledons</taxon>
        <taxon>Gunneridae</taxon>
        <taxon>Pentapetalae</taxon>
        <taxon>rosids</taxon>
        <taxon>fabids</taxon>
        <taxon>Fabales</taxon>
        <taxon>Fabaceae</taxon>
        <taxon>Papilionoideae</taxon>
        <taxon>50 kb inversion clade</taxon>
        <taxon>NPAAA clade</taxon>
        <taxon>indigoferoid/millettioid clade</taxon>
        <taxon>Phaseoleae</taxon>
        <taxon>Phaseolus</taxon>
    </lineage>
</organism>
<accession>A0AAN9QEW0</accession>
<dbReference type="SMART" id="SM00256">
    <property type="entry name" value="FBOX"/>
    <property type="match status" value="1"/>
</dbReference>
<dbReference type="InterPro" id="IPR017451">
    <property type="entry name" value="F-box-assoc_interact_dom"/>
</dbReference>
<dbReference type="PANTHER" id="PTHR31672">
    <property type="entry name" value="BNACNNG10540D PROTEIN"/>
    <property type="match status" value="1"/>
</dbReference>
<dbReference type="Gene3D" id="1.20.1280.50">
    <property type="match status" value="1"/>
</dbReference>
<name>A0AAN9QEW0_PHACN</name>
<reference evidence="2 3" key="1">
    <citation type="submission" date="2024-01" db="EMBL/GenBank/DDBJ databases">
        <title>The genomes of 5 underutilized Papilionoideae crops provide insights into root nodulation and disease resistanc.</title>
        <authorList>
            <person name="Jiang F."/>
        </authorList>
    </citation>
    <scope>NUCLEOTIDE SEQUENCE [LARGE SCALE GENOMIC DNA]</scope>
    <source>
        <strain evidence="2">JINMINGXINNONG_FW02</strain>
        <tissue evidence="2">Leaves</tissue>
    </source>
</reference>
<dbReference type="EMBL" id="JAYMYR010000011">
    <property type="protein sequence ID" value="KAK7332657.1"/>
    <property type="molecule type" value="Genomic_DNA"/>
</dbReference>
<keyword evidence="3" id="KW-1185">Reference proteome</keyword>